<sequence length="157" mass="18276">MESSSKQLADRFREVILHGTFIANTNYRQELQGLSLSIANAKVGTLNTIATIAQHINYYVEGVLKVFDFRTLDIKDKFSFDFKPLTVQSDWDGFLNRFWNNCEQLALHFEKLNNEELDNVFVEEKYGSYLRNLEGMIEHCYYHLGQIVLLKKLAVSQ</sequence>
<dbReference type="RefSeq" id="WP_196935855.1">
    <property type="nucleotide sequence ID" value="NZ_MU158698.1"/>
</dbReference>
<gene>
    <name evidence="1" type="ORF">C4F49_04150</name>
</gene>
<proteinExistence type="predicted"/>
<dbReference type="Proteomes" id="UP000616201">
    <property type="component" value="Unassembled WGS sequence"/>
</dbReference>
<dbReference type="InterPro" id="IPR034660">
    <property type="entry name" value="DinB/YfiT-like"/>
</dbReference>
<protein>
    <submittedName>
        <fullName evidence="1">DUF1572 domain-containing protein</fullName>
    </submittedName>
</protein>
<dbReference type="Gene3D" id="1.20.120.450">
    <property type="entry name" value="dinb family like domain"/>
    <property type="match status" value="1"/>
</dbReference>
<dbReference type="SUPFAM" id="SSF109854">
    <property type="entry name" value="DinB/YfiT-like putative metalloenzymes"/>
    <property type="match status" value="1"/>
</dbReference>
<dbReference type="EMBL" id="PRDK01000003">
    <property type="protein sequence ID" value="MBE8712869.1"/>
    <property type="molecule type" value="Genomic_DNA"/>
</dbReference>
<keyword evidence="2" id="KW-1185">Reference proteome</keyword>
<comment type="caution">
    <text evidence="1">The sequence shown here is derived from an EMBL/GenBank/DDBJ whole genome shotgun (WGS) entry which is preliminary data.</text>
</comment>
<evidence type="ECO:0000313" key="1">
    <source>
        <dbReference type="EMBL" id="MBE8712869.1"/>
    </source>
</evidence>
<organism evidence="1 2">
    <name type="scientific">Sphingobacterium hungaricum</name>
    <dbReference type="NCBI Taxonomy" id="2082723"/>
    <lineage>
        <taxon>Bacteria</taxon>
        <taxon>Pseudomonadati</taxon>
        <taxon>Bacteroidota</taxon>
        <taxon>Sphingobacteriia</taxon>
        <taxon>Sphingobacteriales</taxon>
        <taxon>Sphingobacteriaceae</taxon>
        <taxon>Sphingobacterium</taxon>
    </lineage>
</organism>
<reference evidence="1" key="1">
    <citation type="submission" date="2018-02" db="EMBL/GenBank/DDBJ databases">
        <authorList>
            <person name="Vasarhelyi B.M."/>
            <person name="Deshmukh S."/>
            <person name="Balint B."/>
            <person name="Kukolya J."/>
        </authorList>
    </citation>
    <scope>NUCLEOTIDE SEQUENCE</scope>
    <source>
        <strain evidence="1">KB22</strain>
    </source>
</reference>
<accession>A0A928UXE4</accession>
<dbReference type="AlphaFoldDB" id="A0A928UXE4"/>
<name>A0A928UXE4_9SPHI</name>
<evidence type="ECO:0000313" key="2">
    <source>
        <dbReference type="Proteomes" id="UP000616201"/>
    </source>
</evidence>